<proteinExistence type="predicted"/>
<feature type="compositionally biased region" description="Basic and acidic residues" evidence="1">
    <location>
        <begin position="728"/>
        <end position="746"/>
    </location>
</feature>
<feature type="compositionally biased region" description="Polar residues" evidence="1">
    <location>
        <begin position="1"/>
        <end position="10"/>
    </location>
</feature>
<feature type="region of interest" description="Disordered" evidence="1">
    <location>
        <begin position="728"/>
        <end position="944"/>
    </location>
</feature>
<dbReference type="SUPFAM" id="SSF53474">
    <property type="entry name" value="alpha/beta-Hydrolases"/>
    <property type="match status" value="1"/>
</dbReference>
<dbReference type="Gene3D" id="3.40.50.1820">
    <property type="entry name" value="alpha/beta hydrolase"/>
    <property type="match status" value="2"/>
</dbReference>
<name>A0A067N892_BOTB1</name>
<feature type="region of interest" description="Disordered" evidence="1">
    <location>
        <begin position="681"/>
        <end position="702"/>
    </location>
</feature>
<feature type="region of interest" description="Disordered" evidence="1">
    <location>
        <begin position="349"/>
        <end position="451"/>
    </location>
</feature>
<dbReference type="PANTHER" id="PTHR43433">
    <property type="entry name" value="HYDROLASE, ALPHA/BETA FOLD FAMILY PROTEIN"/>
    <property type="match status" value="1"/>
</dbReference>
<feature type="compositionally biased region" description="Polar residues" evidence="1">
    <location>
        <begin position="131"/>
        <end position="162"/>
    </location>
</feature>
<dbReference type="OrthoDB" id="435520at2759"/>
<evidence type="ECO:0000313" key="3">
    <source>
        <dbReference type="Proteomes" id="UP000027195"/>
    </source>
</evidence>
<feature type="compositionally biased region" description="Basic and acidic residues" evidence="1">
    <location>
        <begin position="55"/>
        <end position="75"/>
    </location>
</feature>
<feature type="region of interest" description="Disordered" evidence="1">
    <location>
        <begin position="1"/>
        <end position="181"/>
    </location>
</feature>
<feature type="compositionally biased region" description="Polar residues" evidence="1">
    <location>
        <begin position="295"/>
        <end position="306"/>
    </location>
</feature>
<evidence type="ECO:0000313" key="2">
    <source>
        <dbReference type="EMBL" id="KDQ20307.1"/>
    </source>
</evidence>
<dbReference type="HOGENOM" id="CLU_005758_0_0_1"/>
<feature type="region of interest" description="Disordered" evidence="1">
    <location>
        <begin position="219"/>
        <end position="306"/>
    </location>
</feature>
<dbReference type="Proteomes" id="UP000027195">
    <property type="component" value="Unassembled WGS sequence"/>
</dbReference>
<dbReference type="EMBL" id="KL198018">
    <property type="protein sequence ID" value="KDQ20307.1"/>
    <property type="molecule type" value="Genomic_DNA"/>
</dbReference>
<feature type="compositionally biased region" description="Basic and acidic residues" evidence="1">
    <location>
        <begin position="419"/>
        <end position="434"/>
    </location>
</feature>
<dbReference type="AlphaFoldDB" id="A0A067N892"/>
<feature type="compositionally biased region" description="Low complexity" evidence="1">
    <location>
        <begin position="894"/>
        <end position="904"/>
    </location>
</feature>
<feature type="compositionally biased region" description="Low complexity" evidence="1">
    <location>
        <begin position="927"/>
        <end position="938"/>
    </location>
</feature>
<feature type="compositionally biased region" description="Low complexity" evidence="1">
    <location>
        <begin position="797"/>
        <end position="810"/>
    </location>
</feature>
<dbReference type="InParanoid" id="A0A067N892"/>
<accession>A0A067N892</accession>
<feature type="compositionally biased region" description="Low complexity" evidence="1">
    <location>
        <begin position="866"/>
        <end position="883"/>
    </location>
</feature>
<dbReference type="PANTHER" id="PTHR43433:SF10">
    <property type="entry name" value="AB HYDROLASE-1 DOMAIN-CONTAINING PROTEIN"/>
    <property type="match status" value="1"/>
</dbReference>
<sequence>MHSVSTQSRHSTPKGKTNPLRPKSSKNSFAPPKDRPSTDYDSAPQAVLPPSPKKSYFDKYPSRAERIKSYEKPRPDTAPSGAVGAPMEFKRPCTPSPRKPPGKAREPDAPKATYIFPTKDSPPHSTRTRSRTNSFHDVASTRSDSTAAFTSAHGSLYTTAHSPLTTETFTPPRTPTPQSTYDGVVVAQTSGVETMDALVDQMNGDVDGGDYLAALQWRGHGSKSKKKPSSVPHHPLYHPPLPTPPEGVKLGGRLSSSDMRAGFAKSSRSSRPSTSTSASRTRVTSEASPTKPAKTYTTQQPEKPIIMTTSPTVESMDSAIRDYLATIEAPLSRKKHIVPSISEIIRTHAPEHAKYRSARSSTEAGSMHRPELQKQSTAPDGKEDDGDSSSVDSVLEEITQMVSKSPPRHLHHAKSFPNRPHEEWGPHSRARSEADTEPPMPTYSPYSARGPHSEGSYAASIFSTSTTPSLGVPSLHQFPPGSKTPTLEMAQYLRSPRLTRLINLRRHPHAGITVSLADVGSSTGHPVVIYLGLGCVRYLIALYDELAEALGLRLICVDRWGLGRTSDAPPEKRGLLEWAAVMEEVADIMHLEKFSVIAHSAGAPYALASTLRMGDRIVGSAHLLAPWVSMSVDGGYKWLKYVPAGLIKTAQAAEWKVQGWMLGKPPTITYQGIGYDVRAPISNEPASPPKTRGLRSPTRESFSTSEYDDLADFDGRFCSAVSLPKVDDATEPKAKVNREHSEECQSKKKSSRSLMGLFESKPKPSRPKPSRTASAPGVEAPSSASSVKAPGLKGLRSISSLRHSKTSSSSQAKNIANKSKSDVALPPRESLHEFGANHSIEVERDVAAAAEDPSLGSTTPTALNFPTSRPTSSSSNSHSTPPSDVIGPHRTRRTYSVTSRSTYYPPLSPYALSEDHQPFLQPPSPNPSTGSTPSSTGTAKGGQKGGITLAGALLRASHAESLKGGTADLLAILERGDAKPWGFSYTDVQHPVKVWYGDRDDKIGIGSVRWMERVMKDCQLTIVKGGDHGLMTNSHVVVEVLESIAKEWRNRGW</sequence>
<dbReference type="STRING" id="930990.A0A067N892"/>
<protein>
    <submittedName>
        <fullName evidence="2">Uncharacterized protein</fullName>
    </submittedName>
</protein>
<dbReference type="InterPro" id="IPR050471">
    <property type="entry name" value="AB_hydrolase"/>
</dbReference>
<dbReference type="InterPro" id="IPR029058">
    <property type="entry name" value="AB_hydrolase_fold"/>
</dbReference>
<feature type="compositionally biased region" description="Polar residues" evidence="1">
    <location>
        <begin position="855"/>
        <end position="865"/>
    </location>
</feature>
<reference evidence="3" key="1">
    <citation type="journal article" date="2014" name="Proc. Natl. Acad. Sci. U.S.A.">
        <title>Extensive sampling of basidiomycete genomes demonstrates inadequacy of the white-rot/brown-rot paradigm for wood decay fungi.</title>
        <authorList>
            <person name="Riley R."/>
            <person name="Salamov A.A."/>
            <person name="Brown D.W."/>
            <person name="Nagy L.G."/>
            <person name="Floudas D."/>
            <person name="Held B.W."/>
            <person name="Levasseur A."/>
            <person name="Lombard V."/>
            <person name="Morin E."/>
            <person name="Otillar R."/>
            <person name="Lindquist E.A."/>
            <person name="Sun H."/>
            <person name="LaButti K.M."/>
            <person name="Schmutz J."/>
            <person name="Jabbour D."/>
            <person name="Luo H."/>
            <person name="Baker S.E."/>
            <person name="Pisabarro A.G."/>
            <person name="Walton J.D."/>
            <person name="Blanchette R.A."/>
            <person name="Henrissat B."/>
            <person name="Martin F."/>
            <person name="Cullen D."/>
            <person name="Hibbett D.S."/>
            <person name="Grigoriev I.V."/>
        </authorList>
    </citation>
    <scope>NUCLEOTIDE SEQUENCE [LARGE SCALE GENOMIC DNA]</scope>
    <source>
        <strain evidence="3">FD-172 SS1</strain>
    </source>
</reference>
<feature type="compositionally biased region" description="Low complexity" evidence="1">
    <location>
        <begin position="266"/>
        <end position="288"/>
    </location>
</feature>
<keyword evidence="3" id="KW-1185">Reference proteome</keyword>
<feature type="compositionally biased region" description="Low complexity" evidence="1">
    <location>
        <begin position="163"/>
        <end position="180"/>
    </location>
</feature>
<gene>
    <name evidence="2" type="ORF">BOTBODRAFT_142823</name>
</gene>
<organism evidence="2 3">
    <name type="scientific">Botryobasidium botryosum (strain FD-172 SS1)</name>
    <dbReference type="NCBI Taxonomy" id="930990"/>
    <lineage>
        <taxon>Eukaryota</taxon>
        <taxon>Fungi</taxon>
        <taxon>Dikarya</taxon>
        <taxon>Basidiomycota</taxon>
        <taxon>Agaricomycotina</taxon>
        <taxon>Agaricomycetes</taxon>
        <taxon>Cantharellales</taxon>
        <taxon>Botryobasidiaceae</taxon>
        <taxon>Botryobasidium</taxon>
    </lineage>
</organism>
<evidence type="ECO:0000256" key="1">
    <source>
        <dbReference type="SAM" id="MobiDB-lite"/>
    </source>
</evidence>